<gene>
    <name evidence="1" type="ORF">LOK49_LG07G03322</name>
</gene>
<organism evidence="1 2">
    <name type="scientific">Camellia lanceoleosa</name>
    <dbReference type="NCBI Taxonomy" id="1840588"/>
    <lineage>
        <taxon>Eukaryota</taxon>
        <taxon>Viridiplantae</taxon>
        <taxon>Streptophyta</taxon>
        <taxon>Embryophyta</taxon>
        <taxon>Tracheophyta</taxon>
        <taxon>Spermatophyta</taxon>
        <taxon>Magnoliopsida</taxon>
        <taxon>eudicotyledons</taxon>
        <taxon>Gunneridae</taxon>
        <taxon>Pentapetalae</taxon>
        <taxon>asterids</taxon>
        <taxon>Ericales</taxon>
        <taxon>Theaceae</taxon>
        <taxon>Camellia</taxon>
    </lineage>
</organism>
<dbReference type="Proteomes" id="UP001060215">
    <property type="component" value="Chromosome 7"/>
</dbReference>
<reference evidence="1 2" key="1">
    <citation type="journal article" date="2022" name="Plant J.">
        <title>Chromosome-level genome of Camellia lanceoleosa provides a valuable resource for understanding genome evolution and self-incompatibility.</title>
        <authorList>
            <person name="Gong W."/>
            <person name="Xiao S."/>
            <person name="Wang L."/>
            <person name="Liao Z."/>
            <person name="Chang Y."/>
            <person name="Mo W."/>
            <person name="Hu G."/>
            <person name="Li W."/>
            <person name="Zhao G."/>
            <person name="Zhu H."/>
            <person name="Hu X."/>
            <person name="Ji K."/>
            <person name="Xiang X."/>
            <person name="Song Q."/>
            <person name="Yuan D."/>
            <person name="Jin S."/>
            <person name="Zhang L."/>
        </authorList>
    </citation>
    <scope>NUCLEOTIDE SEQUENCE [LARGE SCALE GENOMIC DNA]</scope>
    <source>
        <strain evidence="1">SQ_2022a</strain>
    </source>
</reference>
<evidence type="ECO:0000313" key="2">
    <source>
        <dbReference type="Proteomes" id="UP001060215"/>
    </source>
</evidence>
<sequence length="110" mass="12735">MGISMSRLHSSCSANPCPSLRFQNCLTQLYAKDITPDDKQELDEALLREQIFVLSAVFPEKMPLVLLNIRKVLKRNGYLLFCDYATGDLAQWRMSSFNRECTLSIQWRIM</sequence>
<name>A0ACC0GZF0_9ERIC</name>
<protein>
    <submittedName>
        <fullName evidence="1">Phosphoenolpyruvate carboxylase</fullName>
    </submittedName>
</protein>
<accession>A0ACC0GZF0</accession>
<keyword evidence="2" id="KW-1185">Reference proteome</keyword>
<comment type="caution">
    <text evidence="1">The sequence shown here is derived from an EMBL/GenBank/DDBJ whole genome shotgun (WGS) entry which is preliminary data.</text>
</comment>
<evidence type="ECO:0000313" key="1">
    <source>
        <dbReference type="EMBL" id="KAI8006602.1"/>
    </source>
</evidence>
<proteinExistence type="predicted"/>
<dbReference type="EMBL" id="CM045764">
    <property type="protein sequence ID" value="KAI8006602.1"/>
    <property type="molecule type" value="Genomic_DNA"/>
</dbReference>